<protein>
    <submittedName>
        <fullName evidence="3">Metal transporter</fullName>
    </submittedName>
</protein>
<feature type="domain" description="HMA" evidence="2">
    <location>
        <begin position="65"/>
        <end position="131"/>
    </location>
</feature>
<evidence type="ECO:0000313" key="4">
    <source>
        <dbReference type="Proteomes" id="UP000246303"/>
    </source>
</evidence>
<keyword evidence="1" id="KW-0479">Metal-binding</keyword>
<dbReference type="InterPro" id="IPR017969">
    <property type="entry name" value="Heavy-metal-associated_CS"/>
</dbReference>
<proteinExistence type="predicted"/>
<accession>A0A2V3DRA8</accession>
<evidence type="ECO:0000259" key="2">
    <source>
        <dbReference type="PROSITE" id="PS50846"/>
    </source>
</evidence>
<evidence type="ECO:0000256" key="1">
    <source>
        <dbReference type="ARBA" id="ARBA00022723"/>
    </source>
</evidence>
<evidence type="ECO:0000313" key="3">
    <source>
        <dbReference type="EMBL" id="PXA64674.1"/>
    </source>
</evidence>
<dbReference type="CDD" id="cd00371">
    <property type="entry name" value="HMA"/>
    <property type="match status" value="1"/>
</dbReference>
<dbReference type="InterPro" id="IPR006121">
    <property type="entry name" value="HMA_dom"/>
</dbReference>
<dbReference type="GO" id="GO:0046872">
    <property type="term" value="F:metal ion binding"/>
    <property type="evidence" value="ECO:0007669"/>
    <property type="project" value="UniProtKB-KW"/>
</dbReference>
<dbReference type="EMBL" id="QHLZ01000009">
    <property type="protein sequence ID" value="PXA64674.1"/>
    <property type="molecule type" value="Genomic_DNA"/>
</dbReference>
<dbReference type="Proteomes" id="UP000246303">
    <property type="component" value="Unassembled WGS sequence"/>
</dbReference>
<dbReference type="Pfam" id="PF00403">
    <property type="entry name" value="HMA"/>
    <property type="match status" value="1"/>
</dbReference>
<comment type="caution">
    <text evidence="3">The sequence shown here is derived from an EMBL/GenBank/DDBJ whole genome shotgun (WGS) entry which is preliminary data.</text>
</comment>
<dbReference type="Gene3D" id="3.30.70.100">
    <property type="match status" value="1"/>
</dbReference>
<dbReference type="PROSITE" id="PS01047">
    <property type="entry name" value="HMA_1"/>
    <property type="match status" value="1"/>
</dbReference>
<gene>
    <name evidence="3" type="ORF">CVS29_14060</name>
</gene>
<dbReference type="SUPFAM" id="SSF55008">
    <property type="entry name" value="HMA, heavy metal-associated domain"/>
    <property type="match status" value="1"/>
</dbReference>
<dbReference type="AlphaFoldDB" id="A0A2V3DRA8"/>
<dbReference type="PROSITE" id="PS50846">
    <property type="entry name" value="HMA_2"/>
    <property type="match status" value="1"/>
</dbReference>
<dbReference type="InterPro" id="IPR036163">
    <property type="entry name" value="HMA_dom_sf"/>
</dbReference>
<organism evidence="3 4">
    <name type="scientific">Arthrobacter psychrochitiniphilus</name>
    <dbReference type="NCBI Taxonomy" id="291045"/>
    <lineage>
        <taxon>Bacteria</taxon>
        <taxon>Bacillati</taxon>
        <taxon>Actinomycetota</taxon>
        <taxon>Actinomycetes</taxon>
        <taxon>Micrococcales</taxon>
        <taxon>Micrococcaceae</taxon>
        <taxon>Arthrobacter</taxon>
    </lineage>
</organism>
<reference evidence="3 4" key="1">
    <citation type="submission" date="2018-05" db="EMBL/GenBank/DDBJ databases">
        <title>Genetic diversity of glacier-inhabiting Cryobacterium bacteria in China and description of Cryobacterium mengkeensis sp. nov. and Arthrobacter glacialis sp. nov.</title>
        <authorList>
            <person name="Liu Q."/>
            <person name="Xin Y.-H."/>
        </authorList>
    </citation>
    <scope>NUCLEOTIDE SEQUENCE [LARGE SCALE GENOMIC DNA]</scope>
    <source>
        <strain evidence="3 4">GP3</strain>
    </source>
</reference>
<name>A0A2V3DRA8_9MICC</name>
<sequence>MIIPAATAVQPQHIIHPHSKEFTDMCGTDTRKNLNLTPATDTGCRCCSSDPTALVSGAAVPSEAASTRYALEGLTCGHCVKTVETAISAVPGVESAAVELVAGGISTLSVTGGAGRESVRAAVESAGYSLNRS</sequence>
<dbReference type="OrthoDB" id="9813965at2"/>
<keyword evidence="4" id="KW-1185">Reference proteome</keyword>